<evidence type="ECO:0000256" key="1">
    <source>
        <dbReference type="ARBA" id="ARBA00023015"/>
    </source>
</evidence>
<name>A0A850EFA8_9BACL</name>
<feature type="domain" description="HTH luxR-type" evidence="3">
    <location>
        <begin position="3"/>
        <end position="60"/>
    </location>
</feature>
<dbReference type="GO" id="GO:0003677">
    <property type="term" value="F:DNA binding"/>
    <property type="evidence" value="ECO:0007669"/>
    <property type="project" value="InterPro"/>
</dbReference>
<dbReference type="InterPro" id="IPR036388">
    <property type="entry name" value="WH-like_DNA-bd_sf"/>
</dbReference>
<evidence type="ECO:0000256" key="2">
    <source>
        <dbReference type="ARBA" id="ARBA00023163"/>
    </source>
</evidence>
<dbReference type="SUPFAM" id="SSF46894">
    <property type="entry name" value="C-terminal effector domain of the bipartite response regulators"/>
    <property type="match status" value="1"/>
</dbReference>
<keyword evidence="2" id="KW-0804">Transcription</keyword>
<dbReference type="AlphaFoldDB" id="A0A850EFA8"/>
<reference evidence="4" key="1">
    <citation type="submission" date="2020-06" db="EMBL/GenBank/DDBJ databases">
        <title>Paenibacillus sp. nov., isolated from soil.</title>
        <authorList>
            <person name="Seo Y.L."/>
        </authorList>
    </citation>
    <scope>NUCLEOTIDE SEQUENCE [LARGE SCALE GENOMIC DNA]</scope>
    <source>
        <strain evidence="4">JW14</strain>
    </source>
</reference>
<gene>
    <name evidence="4" type="ORF">HPT30_01795</name>
</gene>
<dbReference type="PRINTS" id="PR00038">
    <property type="entry name" value="HTHLUXR"/>
</dbReference>
<dbReference type="Pfam" id="PF00196">
    <property type="entry name" value="GerE"/>
    <property type="match status" value="1"/>
</dbReference>
<dbReference type="Gene3D" id="1.10.10.10">
    <property type="entry name" value="Winged helix-like DNA-binding domain superfamily/Winged helix DNA-binding domain"/>
    <property type="match status" value="1"/>
</dbReference>
<evidence type="ECO:0000313" key="5">
    <source>
        <dbReference type="Proteomes" id="UP000564806"/>
    </source>
</evidence>
<proteinExistence type="predicted"/>
<keyword evidence="1" id="KW-0805">Transcription regulation</keyword>
<evidence type="ECO:0000259" key="3">
    <source>
        <dbReference type="SMART" id="SM00421"/>
    </source>
</evidence>
<dbReference type="GO" id="GO:0006355">
    <property type="term" value="P:regulation of DNA-templated transcription"/>
    <property type="evidence" value="ECO:0007669"/>
    <property type="project" value="InterPro"/>
</dbReference>
<dbReference type="InterPro" id="IPR016032">
    <property type="entry name" value="Sig_transdc_resp-reg_C-effctor"/>
</dbReference>
<dbReference type="EMBL" id="JABWCS010000178">
    <property type="protein sequence ID" value="NUU59116.1"/>
    <property type="molecule type" value="Genomic_DNA"/>
</dbReference>
<protein>
    <submittedName>
        <fullName evidence="4">Helix-turn-helix transcriptional regulator</fullName>
    </submittedName>
</protein>
<dbReference type="SMART" id="SM00421">
    <property type="entry name" value="HTH_LUXR"/>
    <property type="match status" value="1"/>
</dbReference>
<dbReference type="InterPro" id="IPR000792">
    <property type="entry name" value="Tscrpt_reg_LuxR_C"/>
</dbReference>
<sequence length="87" mass="10116">MKILDLSEKEKEVAILIAQGMKDIDIAQKLYISRRRVGEIIFRIKEKWGILSRVEIGILAYHFGWIIPPESAIEAEIRMLKRDLTHA</sequence>
<accession>A0A850EFA8</accession>
<organism evidence="4 5">
    <name type="scientific">Paenibacillus agri</name>
    <dbReference type="NCBI Taxonomy" id="2744309"/>
    <lineage>
        <taxon>Bacteria</taxon>
        <taxon>Bacillati</taxon>
        <taxon>Bacillota</taxon>
        <taxon>Bacilli</taxon>
        <taxon>Bacillales</taxon>
        <taxon>Paenibacillaceae</taxon>
        <taxon>Paenibacillus</taxon>
    </lineage>
</organism>
<dbReference type="Proteomes" id="UP000564806">
    <property type="component" value="Unassembled WGS sequence"/>
</dbReference>
<comment type="caution">
    <text evidence="4">The sequence shown here is derived from an EMBL/GenBank/DDBJ whole genome shotgun (WGS) entry which is preliminary data.</text>
</comment>
<keyword evidence="5" id="KW-1185">Reference proteome</keyword>
<evidence type="ECO:0000313" key="4">
    <source>
        <dbReference type="EMBL" id="NUU59116.1"/>
    </source>
</evidence>